<dbReference type="EMBL" id="AVQI01000068">
    <property type="protein sequence ID" value="ERK00163.1"/>
    <property type="molecule type" value="Genomic_DNA"/>
</dbReference>
<gene>
    <name evidence="5" type="ORF">HMPREF0860_2149</name>
    <name evidence="4" type="ORF">HMPREF1325_0860</name>
</gene>
<protein>
    <submittedName>
        <fullName evidence="4">ABC transporter, solute-binding protein</fullName>
    </submittedName>
</protein>
<comment type="caution">
    <text evidence="4">The sequence shown here is derived from an EMBL/GenBank/DDBJ whole genome shotgun (WGS) entry which is preliminary data.</text>
</comment>
<evidence type="ECO:0000313" key="7">
    <source>
        <dbReference type="Proteomes" id="UP000016646"/>
    </source>
</evidence>
<dbReference type="PATRIC" id="fig|1125725.3.peg.1110"/>
<dbReference type="InterPro" id="IPR006059">
    <property type="entry name" value="SBP"/>
</dbReference>
<dbReference type="Proteomes" id="UP000016646">
    <property type="component" value="Unassembled WGS sequence"/>
</dbReference>
<evidence type="ECO:0000256" key="2">
    <source>
        <dbReference type="ARBA" id="ARBA00008520"/>
    </source>
</evidence>
<dbReference type="eggNOG" id="COG1653">
    <property type="taxonomic scope" value="Bacteria"/>
</dbReference>
<evidence type="ECO:0000313" key="4">
    <source>
        <dbReference type="EMBL" id="ERF60914.1"/>
    </source>
</evidence>
<reference evidence="6 7" key="1">
    <citation type="submission" date="2013-08" db="EMBL/GenBank/DDBJ databases">
        <authorList>
            <person name="Durkin A.S."/>
            <person name="Haft D.R."/>
            <person name="McCorrison J."/>
            <person name="Torralba M."/>
            <person name="Gillis M."/>
            <person name="Haft D.H."/>
            <person name="Methe B."/>
            <person name="Sutton G."/>
            <person name="Nelson K.E."/>
        </authorList>
    </citation>
    <scope>NUCLEOTIDE SEQUENCE [LARGE SCALE GENOMIC DNA]</scope>
    <source>
        <strain evidence="5 7">ATCC 35536</strain>
        <strain evidence="4 6">VPI DR56BR1116</strain>
    </source>
</reference>
<comment type="similarity">
    <text evidence="2">Belongs to the bacterial solute-binding protein 1 family.</text>
</comment>
<dbReference type="PANTHER" id="PTHR43649">
    <property type="entry name" value="ARABINOSE-BINDING PROTEIN-RELATED"/>
    <property type="match status" value="1"/>
</dbReference>
<proteinExistence type="inferred from homology"/>
<feature type="chain" id="PRO_5004611576" evidence="3">
    <location>
        <begin position="21"/>
        <end position="415"/>
    </location>
</feature>
<sequence length="415" mass="45521">MRKLLNVLICLSVLSAAVFATGNPDAAANGNTIQLTLWHRWSGGHSDRLNEVVKAFEEKNPDIKITVVAKPGEYMPLLQSLVANLAAGNQPPDMFVGGYNLLNYITTELQPVELKDLAPSAAALAEVESRFNKSIYNTTNVNGKHVGMPFALSNIVMFVNMDIFKAAGLTEADIPTTWDEVMRVGKIIKSKTKKYPIAIQMPDTWPDFNLIYSAGGTIKTRDDKKVNFTNAGAIEALTMWQNLYKEGLVPIETDAEFESDFAAGNIAMRPTSCMKGAGYAAQANFDLRCVKFPSFTGKSNKLAAGGAAIISFTKDKTKRNAVWKFLDFAVSKESMNIFTKTGYLSVTNADVKKTPLQAAAYEQASNMIMWPNWPGGATGMEIERLYYNTRNTIILEGAPVAPSLKKLEEDCNKLL</sequence>
<accession>U1GWG6</accession>
<dbReference type="RefSeq" id="WP_021330129.1">
    <property type="nucleotide sequence ID" value="NZ_AUZJ01000023.1"/>
</dbReference>
<feature type="signal peptide" evidence="3">
    <location>
        <begin position="1"/>
        <end position="20"/>
    </location>
</feature>
<dbReference type="GO" id="GO:0042597">
    <property type="term" value="C:periplasmic space"/>
    <property type="evidence" value="ECO:0007669"/>
    <property type="project" value="UniProtKB-SubCell"/>
</dbReference>
<dbReference type="Gene3D" id="3.40.190.10">
    <property type="entry name" value="Periplasmic binding protein-like II"/>
    <property type="match status" value="1"/>
</dbReference>
<comment type="subcellular location">
    <subcellularLocation>
        <location evidence="1">Periplasm</location>
    </subcellularLocation>
</comment>
<dbReference type="InterPro" id="IPR050490">
    <property type="entry name" value="Bact_solute-bd_prot1"/>
</dbReference>
<dbReference type="AlphaFoldDB" id="U1GWG6"/>
<evidence type="ECO:0000313" key="5">
    <source>
        <dbReference type="EMBL" id="ERK00163.1"/>
    </source>
</evidence>
<keyword evidence="7" id="KW-1185">Reference proteome</keyword>
<organism evidence="4 6">
    <name type="scientific">Treponema socranskii subsp. socranskii VPI DR56BR1116 = ATCC 35536</name>
    <dbReference type="NCBI Taxonomy" id="1125725"/>
    <lineage>
        <taxon>Bacteria</taxon>
        <taxon>Pseudomonadati</taxon>
        <taxon>Spirochaetota</taxon>
        <taxon>Spirochaetia</taxon>
        <taxon>Spirochaetales</taxon>
        <taxon>Treponemataceae</taxon>
        <taxon>Treponema</taxon>
    </lineage>
</organism>
<evidence type="ECO:0000313" key="6">
    <source>
        <dbReference type="Proteomes" id="UP000016412"/>
    </source>
</evidence>
<dbReference type="EMBL" id="AUZJ01000023">
    <property type="protein sequence ID" value="ERF60914.1"/>
    <property type="molecule type" value="Genomic_DNA"/>
</dbReference>
<keyword evidence="3" id="KW-0732">Signal</keyword>
<name>U1GWG6_TRESO</name>
<dbReference type="Proteomes" id="UP000016412">
    <property type="component" value="Unassembled WGS sequence"/>
</dbReference>
<evidence type="ECO:0000256" key="1">
    <source>
        <dbReference type="ARBA" id="ARBA00004418"/>
    </source>
</evidence>
<evidence type="ECO:0000256" key="3">
    <source>
        <dbReference type="SAM" id="SignalP"/>
    </source>
</evidence>
<dbReference type="SUPFAM" id="SSF53850">
    <property type="entry name" value="Periplasmic binding protein-like II"/>
    <property type="match status" value="1"/>
</dbReference>
<dbReference type="Pfam" id="PF13416">
    <property type="entry name" value="SBP_bac_8"/>
    <property type="match status" value="1"/>
</dbReference>
<dbReference type="PANTHER" id="PTHR43649:SF12">
    <property type="entry name" value="DIACETYLCHITOBIOSE BINDING PROTEIN DASA"/>
    <property type="match status" value="1"/>
</dbReference>
<dbReference type="STRING" id="1125725.HMPREF1325_0860"/>
<dbReference type="OrthoDB" id="9798191at2"/>